<keyword evidence="6" id="KW-1015">Disulfide bond</keyword>
<evidence type="ECO:0000313" key="12">
    <source>
        <dbReference type="EMBL" id="VFV28321.1"/>
    </source>
</evidence>
<organism evidence="12 13">
    <name type="scientific">Lynx pardinus</name>
    <name type="common">Iberian lynx</name>
    <name type="synonym">Felis pardina</name>
    <dbReference type="NCBI Taxonomy" id="191816"/>
    <lineage>
        <taxon>Eukaryota</taxon>
        <taxon>Metazoa</taxon>
        <taxon>Chordata</taxon>
        <taxon>Craniata</taxon>
        <taxon>Vertebrata</taxon>
        <taxon>Euteleostomi</taxon>
        <taxon>Mammalia</taxon>
        <taxon>Eutheria</taxon>
        <taxon>Laurasiatheria</taxon>
        <taxon>Carnivora</taxon>
        <taxon>Feliformia</taxon>
        <taxon>Felidae</taxon>
        <taxon>Felinae</taxon>
        <taxon>Lynx</taxon>
    </lineage>
</organism>
<dbReference type="Proteomes" id="UP000386466">
    <property type="component" value="Unassembled WGS sequence"/>
</dbReference>
<feature type="domain" description="Clusterin N-terminal" evidence="10">
    <location>
        <begin position="69"/>
        <end position="280"/>
    </location>
</feature>
<dbReference type="PANTHER" id="PTHR10970:SF2">
    <property type="entry name" value="CLUSTERIN-LIKE PROTEIN 1"/>
    <property type="match status" value="1"/>
</dbReference>
<keyword evidence="3" id="KW-0964">Secreted</keyword>
<evidence type="ECO:0000256" key="6">
    <source>
        <dbReference type="ARBA" id="ARBA00023157"/>
    </source>
</evidence>
<comment type="subcellular location">
    <subcellularLocation>
        <location evidence="1">Secreted</location>
    </subcellularLocation>
</comment>
<evidence type="ECO:0000256" key="3">
    <source>
        <dbReference type="ARBA" id="ARBA00022525"/>
    </source>
</evidence>
<evidence type="ECO:0000256" key="2">
    <source>
        <dbReference type="ARBA" id="ARBA00010069"/>
    </source>
</evidence>
<keyword evidence="5 9" id="KW-0175">Coiled coil</keyword>
<dbReference type="InterPro" id="IPR016014">
    <property type="entry name" value="Clusterin_N"/>
</dbReference>
<dbReference type="GO" id="GO:0051787">
    <property type="term" value="F:misfolded protein binding"/>
    <property type="evidence" value="ECO:0007669"/>
    <property type="project" value="TreeGrafter"/>
</dbReference>
<keyword evidence="7" id="KW-0325">Glycoprotein</keyword>
<protein>
    <recommendedName>
        <fullName evidence="8">Clusterin</fullName>
    </recommendedName>
</protein>
<accession>A0A485N4F2</accession>
<evidence type="ECO:0000256" key="9">
    <source>
        <dbReference type="SAM" id="Coils"/>
    </source>
</evidence>
<evidence type="ECO:0000259" key="11">
    <source>
        <dbReference type="SMART" id="SM00035"/>
    </source>
</evidence>
<proteinExistence type="inferred from homology"/>
<dbReference type="Pfam" id="PF01093">
    <property type="entry name" value="Clusterin"/>
    <property type="match status" value="1"/>
</dbReference>
<gene>
    <name evidence="12" type="ORF">LYPA_23C019167</name>
</gene>
<dbReference type="GO" id="GO:0005615">
    <property type="term" value="C:extracellular space"/>
    <property type="evidence" value="ECO:0007669"/>
    <property type="project" value="TreeGrafter"/>
</dbReference>
<keyword evidence="4" id="KW-0732">Signal</keyword>
<evidence type="ECO:0000256" key="1">
    <source>
        <dbReference type="ARBA" id="ARBA00004613"/>
    </source>
</evidence>
<evidence type="ECO:0000256" key="7">
    <source>
        <dbReference type="ARBA" id="ARBA00023180"/>
    </source>
</evidence>
<evidence type="ECO:0000256" key="8">
    <source>
        <dbReference type="RuleBase" id="RU000629"/>
    </source>
</evidence>
<sequence>MQGSQFAKLQGTVDIVSWSWAAHRKEHKWHRLPHLLSANNSRNMKPSLLVFIVYLLWLEGRHCAPTWKDKAGIHGNLKGFPEAGDIDGDEEVKKALIGMKQMKIMMERREEEHTNLMKTLKKCKEEKQEALKLMNEVQEHLEEEQSLCQVSLTDSWDECKSCLESSCMRFYTTCQSSWSSMKNTVEQFFRKMYQYLFPFHEDNQKDLPVSEKFIEEDAQVAQIENVFSQLTVDVRFLFNRSLNVFKQMQQEFDQAFQSYFMSDTNSTQPSFPPVLSKEPEKKMDPVQSWDIPSFFQLFCNFSLSVYHSISTAVTETLNAIADLPKQDKDSNHGSLSSEMLPVQNRGPCAELGQNLSECFQFHARCQKCQDYLWEDCPDVPELHTKVDEALRLVNVSHEQYAQILQMTQHHLEDTTYLMEKMREQFGWVTELANQTPGTESTFNSIKVVPDVHEGNFPKQDETMIDLSILPSPNFTLKIPPEDGDDSSNFISYVLAKAVQHFKKHF</sequence>
<evidence type="ECO:0000256" key="5">
    <source>
        <dbReference type="ARBA" id="ARBA00023054"/>
    </source>
</evidence>
<dbReference type="InterPro" id="IPR000753">
    <property type="entry name" value="Clusterin-like"/>
</dbReference>
<dbReference type="InterPro" id="IPR016015">
    <property type="entry name" value="Clusterin_C"/>
</dbReference>
<reference evidence="12 13" key="1">
    <citation type="submission" date="2019-01" db="EMBL/GenBank/DDBJ databases">
        <authorList>
            <person name="Alioto T."/>
            <person name="Alioto T."/>
        </authorList>
    </citation>
    <scope>NUCLEOTIDE SEQUENCE [LARGE SCALE GENOMIC DNA]</scope>
</reference>
<dbReference type="GO" id="GO:0005634">
    <property type="term" value="C:nucleus"/>
    <property type="evidence" value="ECO:0007669"/>
    <property type="project" value="TreeGrafter"/>
</dbReference>
<dbReference type="AlphaFoldDB" id="A0A485N4F2"/>
<dbReference type="SMART" id="SM00030">
    <property type="entry name" value="CLb"/>
    <property type="match status" value="1"/>
</dbReference>
<feature type="domain" description="Clusterin C-terminal" evidence="11">
    <location>
        <begin position="281"/>
        <end position="502"/>
    </location>
</feature>
<keyword evidence="13" id="KW-1185">Reference proteome</keyword>
<feature type="coiled-coil region" evidence="9">
    <location>
        <begin position="106"/>
        <end position="147"/>
    </location>
</feature>
<evidence type="ECO:0000259" key="10">
    <source>
        <dbReference type="SMART" id="SM00030"/>
    </source>
</evidence>
<evidence type="ECO:0000256" key="4">
    <source>
        <dbReference type="ARBA" id="ARBA00022729"/>
    </source>
</evidence>
<comment type="similarity">
    <text evidence="2 8">Belongs to the clusterin family.</text>
</comment>
<dbReference type="SMART" id="SM00035">
    <property type="entry name" value="CLa"/>
    <property type="match status" value="1"/>
</dbReference>
<name>A0A485N4F2_LYNPA</name>
<evidence type="ECO:0000313" key="13">
    <source>
        <dbReference type="Proteomes" id="UP000386466"/>
    </source>
</evidence>
<dbReference type="EMBL" id="CAAGRJ010011190">
    <property type="protein sequence ID" value="VFV28321.1"/>
    <property type="molecule type" value="Genomic_DNA"/>
</dbReference>
<dbReference type="PANTHER" id="PTHR10970">
    <property type="entry name" value="CLUSTERIN"/>
    <property type="match status" value="1"/>
</dbReference>